<dbReference type="RefSeq" id="WP_009535992.1">
    <property type="nucleotide sequence ID" value="NZ_JH414504.1"/>
</dbReference>
<dbReference type="PROSITE" id="PS51202">
    <property type="entry name" value="RCK_C"/>
    <property type="match status" value="2"/>
</dbReference>
<dbReference type="HOGENOM" id="CLU_005912_9_1_9"/>
<dbReference type="NCBIfam" id="NF003716">
    <property type="entry name" value="PRK05326.1-3"/>
    <property type="match status" value="1"/>
</dbReference>
<keyword evidence="3" id="KW-0050">Antiport</keyword>
<sequence>MNQILLLSGVVIILSVFLHKLSMKMGVPVLLAFLLLGIVFGIDGVFKIHFENFELSGSVCSFGLIFIMFSGGFGTNWKEAKFVAGEAVLLSSLGVVFTALSVAAFCTLLLHMEFSWGLLLGSLIASTDAASVFSILRSRRLSLKDRTASLLEFESGSNDPMAYMMTLLSLELVQGTVKISEMLSMLFLQIVLGLLIGGVIAFFAIYMMKKVAVLTDGFELIFVLGAVLLSYALSTSLGGNGYLAVYLTGIILGNQKIKQKKEMVQFFDALTGIMQMLLFFLLGLLSTPSRLPGVAFNAIGIFLFLTFVGRPMVVFTLMHFFPASGNKKLLLSFAGLRGAASIVFAILAVETVGRGDYIYHLIFLIVLLSILLQGSFLPKVSEKLDMIDAEGDVMKTFTDYTEEKEVQFIEFQVPKGHSWAGEKIKDIRMPPETMVILLERDGKKDIPNGDTEILVGDRVVIASAKPALSSDLEIIELEVDYGSIYAEKRIAEIPRDDSERVMLIERGEEVLIPRGDTLIQVGDVLVMYRLKKG</sequence>
<feature type="transmembrane region" description="Helical" evidence="9">
    <location>
        <begin position="87"/>
        <end position="110"/>
    </location>
</feature>
<feature type="transmembrane region" description="Helical" evidence="9">
    <location>
        <begin position="357"/>
        <end position="377"/>
    </location>
</feature>
<dbReference type="SUPFAM" id="SSF116726">
    <property type="entry name" value="TrkA C-terminal domain-like"/>
    <property type="match status" value="2"/>
</dbReference>
<feature type="transmembrane region" description="Helical" evidence="9">
    <location>
        <begin position="266"/>
        <end position="288"/>
    </location>
</feature>
<dbReference type="Pfam" id="PF02080">
    <property type="entry name" value="TrkA_C"/>
    <property type="match status" value="2"/>
</dbReference>
<feature type="transmembrane region" description="Helical" evidence="9">
    <location>
        <begin position="220"/>
        <end position="245"/>
    </location>
</feature>
<evidence type="ECO:0000256" key="7">
    <source>
        <dbReference type="ARBA" id="ARBA00023065"/>
    </source>
</evidence>
<feature type="domain" description="RCK C-terminal" evidence="10">
    <location>
        <begin position="396"/>
        <end position="461"/>
    </location>
</feature>
<evidence type="ECO:0000256" key="2">
    <source>
        <dbReference type="ARBA" id="ARBA00022448"/>
    </source>
</evidence>
<gene>
    <name evidence="11" type="ORF">HMPREF9624_00045</name>
</gene>
<dbReference type="GO" id="GO:1902600">
    <property type="term" value="P:proton transmembrane transport"/>
    <property type="evidence" value="ECO:0007669"/>
    <property type="project" value="InterPro"/>
</dbReference>
<evidence type="ECO:0000256" key="3">
    <source>
        <dbReference type="ARBA" id="ARBA00022449"/>
    </source>
</evidence>
<dbReference type="InterPro" id="IPR006037">
    <property type="entry name" value="RCK_C"/>
</dbReference>
<name>G9WT11_9FIRM</name>
<keyword evidence="2" id="KW-0813">Transport</keyword>
<keyword evidence="8 9" id="KW-0472">Membrane</keyword>
<evidence type="ECO:0000256" key="9">
    <source>
        <dbReference type="SAM" id="Phobius"/>
    </source>
</evidence>
<dbReference type="NCBIfam" id="NF003715">
    <property type="entry name" value="PRK05326.1-2"/>
    <property type="match status" value="1"/>
</dbReference>
<reference evidence="11 12" key="1">
    <citation type="submission" date="2011-08" db="EMBL/GenBank/DDBJ databases">
        <title>The Genome Sequence of Oribacterium sp. ACB7.</title>
        <authorList>
            <consortium name="The Broad Institute Genome Sequencing Platform"/>
            <person name="Earl A."/>
            <person name="Ward D."/>
            <person name="Feldgarden M."/>
            <person name="Gevers D."/>
            <person name="Sizova M."/>
            <person name="Hazen A."/>
            <person name="Epstein S."/>
            <person name="Young S.K."/>
            <person name="Zeng Q."/>
            <person name="Gargeya S."/>
            <person name="Fitzgerald M."/>
            <person name="Haas B."/>
            <person name="Abouelleil A."/>
            <person name="Alvarado L."/>
            <person name="Arachchi H.M."/>
            <person name="Berlin A."/>
            <person name="Brown A."/>
            <person name="Chapman S.B."/>
            <person name="Chen Z."/>
            <person name="Dunbar C."/>
            <person name="Freedman E."/>
            <person name="Gearin G."/>
            <person name="Gellesch M."/>
            <person name="Goldberg J."/>
            <person name="Griggs A."/>
            <person name="Gujja S."/>
            <person name="Heiman D."/>
            <person name="Howarth C."/>
            <person name="Larson L."/>
            <person name="Lui A."/>
            <person name="MacDonald P.J.P."/>
            <person name="Montmayeur A."/>
            <person name="Murphy C."/>
            <person name="Neiman D."/>
            <person name="Pearson M."/>
            <person name="Priest M."/>
            <person name="Roberts A."/>
            <person name="Saif S."/>
            <person name="Shea T."/>
            <person name="Shenoy N."/>
            <person name="Sisk P."/>
            <person name="Stolte C."/>
            <person name="Sykes S."/>
            <person name="Wortman J."/>
            <person name="Nusbaum C."/>
            <person name="Birren B."/>
        </authorList>
    </citation>
    <scope>NUCLEOTIDE SEQUENCE [LARGE SCALE GENOMIC DNA]</scope>
    <source>
        <strain evidence="11 12">ACB7</strain>
    </source>
</reference>
<keyword evidence="4" id="KW-1003">Cell membrane</keyword>
<evidence type="ECO:0000256" key="4">
    <source>
        <dbReference type="ARBA" id="ARBA00022475"/>
    </source>
</evidence>
<dbReference type="InterPro" id="IPR038770">
    <property type="entry name" value="Na+/solute_symporter_sf"/>
</dbReference>
<dbReference type="AlphaFoldDB" id="G9WT11"/>
<dbReference type="InterPro" id="IPR036721">
    <property type="entry name" value="RCK_C_sf"/>
</dbReference>
<feature type="transmembrane region" description="Helical" evidence="9">
    <location>
        <begin position="294"/>
        <end position="317"/>
    </location>
</feature>
<dbReference type="PANTHER" id="PTHR32507">
    <property type="entry name" value="NA(+)/H(+) ANTIPORTER 1"/>
    <property type="match status" value="1"/>
</dbReference>
<evidence type="ECO:0000256" key="5">
    <source>
        <dbReference type="ARBA" id="ARBA00022692"/>
    </source>
</evidence>
<feature type="transmembrane region" description="Helical" evidence="9">
    <location>
        <begin position="186"/>
        <end position="208"/>
    </location>
</feature>
<keyword evidence="5 9" id="KW-0812">Transmembrane</keyword>
<feature type="transmembrane region" description="Helical" evidence="9">
    <location>
        <begin position="29"/>
        <end position="49"/>
    </location>
</feature>
<evidence type="ECO:0000313" key="12">
    <source>
        <dbReference type="Proteomes" id="UP000003527"/>
    </source>
</evidence>
<keyword evidence="12" id="KW-1185">Reference proteome</keyword>
<comment type="caution">
    <text evidence="11">The sequence shown here is derived from an EMBL/GenBank/DDBJ whole genome shotgun (WGS) entry which is preliminary data.</text>
</comment>
<dbReference type="PANTHER" id="PTHR32507:SF7">
    <property type="entry name" value="K(+)_H(+) ANTIPORTER NHAP2"/>
    <property type="match status" value="1"/>
</dbReference>
<accession>G9WT11</accession>
<dbReference type="Gene3D" id="3.30.70.1450">
    <property type="entry name" value="Regulator of K+ conductance, C-terminal domain"/>
    <property type="match status" value="2"/>
</dbReference>
<feature type="transmembrane region" description="Helical" evidence="9">
    <location>
        <begin position="116"/>
        <end position="136"/>
    </location>
</feature>
<keyword evidence="6 9" id="KW-1133">Transmembrane helix</keyword>
<dbReference type="PATRIC" id="fig|796944.3.peg.752"/>
<keyword evidence="7" id="KW-0406">Ion transport</keyword>
<organism evidence="11 12">
    <name type="scientific">Oribacterium asaccharolyticum ACB7</name>
    <dbReference type="NCBI Taxonomy" id="796944"/>
    <lineage>
        <taxon>Bacteria</taxon>
        <taxon>Bacillati</taxon>
        <taxon>Bacillota</taxon>
        <taxon>Clostridia</taxon>
        <taxon>Lachnospirales</taxon>
        <taxon>Lachnospiraceae</taxon>
        <taxon>Oribacterium</taxon>
    </lineage>
</organism>
<dbReference type="GO" id="GO:0005886">
    <property type="term" value="C:plasma membrane"/>
    <property type="evidence" value="ECO:0007669"/>
    <property type="project" value="UniProtKB-SubCell"/>
</dbReference>
<dbReference type="GO" id="GO:0008324">
    <property type="term" value="F:monoatomic cation transmembrane transporter activity"/>
    <property type="evidence" value="ECO:0007669"/>
    <property type="project" value="InterPro"/>
</dbReference>
<feature type="transmembrane region" description="Helical" evidence="9">
    <location>
        <begin position="6"/>
        <end position="22"/>
    </location>
</feature>
<comment type="subcellular location">
    <subcellularLocation>
        <location evidence="1">Cell membrane</location>
        <topology evidence="1">Multi-pass membrane protein</topology>
    </subcellularLocation>
</comment>
<dbReference type="GO" id="GO:0015297">
    <property type="term" value="F:antiporter activity"/>
    <property type="evidence" value="ECO:0007669"/>
    <property type="project" value="UniProtKB-KW"/>
</dbReference>
<dbReference type="Pfam" id="PF00999">
    <property type="entry name" value="Na_H_Exchanger"/>
    <property type="match status" value="1"/>
</dbReference>
<feature type="transmembrane region" description="Helical" evidence="9">
    <location>
        <begin position="329"/>
        <end position="351"/>
    </location>
</feature>
<feature type="transmembrane region" description="Helical" evidence="9">
    <location>
        <begin position="55"/>
        <end position="75"/>
    </location>
</feature>
<dbReference type="Proteomes" id="UP000003527">
    <property type="component" value="Unassembled WGS sequence"/>
</dbReference>
<dbReference type="Gene3D" id="1.20.1530.20">
    <property type="match status" value="1"/>
</dbReference>
<evidence type="ECO:0000256" key="1">
    <source>
        <dbReference type="ARBA" id="ARBA00004651"/>
    </source>
</evidence>
<dbReference type="EMBL" id="AFZD01000012">
    <property type="protein sequence ID" value="EHL12843.1"/>
    <property type="molecule type" value="Genomic_DNA"/>
</dbReference>
<dbReference type="InterPro" id="IPR006153">
    <property type="entry name" value="Cation/H_exchanger_TM"/>
</dbReference>
<evidence type="ECO:0000256" key="6">
    <source>
        <dbReference type="ARBA" id="ARBA00022989"/>
    </source>
</evidence>
<evidence type="ECO:0000259" key="10">
    <source>
        <dbReference type="PROSITE" id="PS51202"/>
    </source>
</evidence>
<dbReference type="GO" id="GO:0006813">
    <property type="term" value="P:potassium ion transport"/>
    <property type="evidence" value="ECO:0007669"/>
    <property type="project" value="InterPro"/>
</dbReference>
<protein>
    <recommendedName>
        <fullName evidence="10">RCK C-terminal domain-containing protein</fullName>
    </recommendedName>
</protein>
<proteinExistence type="predicted"/>
<evidence type="ECO:0000256" key="8">
    <source>
        <dbReference type="ARBA" id="ARBA00023136"/>
    </source>
</evidence>
<feature type="domain" description="RCK C-terminal" evidence="10">
    <location>
        <begin position="462"/>
        <end position="533"/>
    </location>
</feature>
<evidence type="ECO:0000313" key="11">
    <source>
        <dbReference type="EMBL" id="EHL12843.1"/>
    </source>
</evidence>